<dbReference type="OrthoDB" id="774871at2759"/>
<evidence type="ECO:0000313" key="2">
    <source>
        <dbReference type="EMBL" id="URE42469.1"/>
    </source>
</evidence>
<name>A0A9E7L9B6_9LILI</name>
<protein>
    <submittedName>
        <fullName evidence="2">Uncharacterized protein</fullName>
    </submittedName>
</protein>
<dbReference type="Proteomes" id="UP001055439">
    <property type="component" value="Chromosome 9"/>
</dbReference>
<organism evidence="2 3">
    <name type="scientific">Musa troglodytarum</name>
    <name type="common">fe'i banana</name>
    <dbReference type="NCBI Taxonomy" id="320322"/>
    <lineage>
        <taxon>Eukaryota</taxon>
        <taxon>Viridiplantae</taxon>
        <taxon>Streptophyta</taxon>
        <taxon>Embryophyta</taxon>
        <taxon>Tracheophyta</taxon>
        <taxon>Spermatophyta</taxon>
        <taxon>Magnoliopsida</taxon>
        <taxon>Liliopsida</taxon>
        <taxon>Zingiberales</taxon>
        <taxon>Musaceae</taxon>
        <taxon>Musa</taxon>
    </lineage>
</organism>
<dbReference type="Gene3D" id="3.40.50.150">
    <property type="entry name" value="Vaccinia Virus protein VP39"/>
    <property type="match status" value="1"/>
</dbReference>
<dbReference type="EMBL" id="CP097511">
    <property type="protein sequence ID" value="URE42469.1"/>
    <property type="molecule type" value="Genomic_DNA"/>
</dbReference>
<feature type="region of interest" description="Disordered" evidence="1">
    <location>
        <begin position="219"/>
        <end position="249"/>
    </location>
</feature>
<dbReference type="Pfam" id="PF07279">
    <property type="entry name" value="DUF1442"/>
    <property type="match status" value="1"/>
</dbReference>
<dbReference type="PANTHER" id="PTHR33593:SF1">
    <property type="entry name" value="DUF1442 FAMILY PROTEIN"/>
    <property type="match status" value="1"/>
</dbReference>
<keyword evidence="3" id="KW-1185">Reference proteome</keyword>
<evidence type="ECO:0000313" key="3">
    <source>
        <dbReference type="Proteomes" id="UP001055439"/>
    </source>
</evidence>
<dbReference type="InterPro" id="IPR009902">
    <property type="entry name" value="DUF1442"/>
</dbReference>
<feature type="compositionally biased region" description="Basic residues" evidence="1">
    <location>
        <begin position="231"/>
        <end position="248"/>
    </location>
</feature>
<dbReference type="AlphaFoldDB" id="A0A9E7L9B6"/>
<proteinExistence type="predicted"/>
<reference evidence="2" key="1">
    <citation type="submission" date="2022-05" db="EMBL/GenBank/DDBJ databases">
        <title>The Musa troglodytarum L. genome provides insights into the mechanism of non-climacteric behaviour and enrichment of carotenoids.</title>
        <authorList>
            <person name="Wang J."/>
        </authorList>
    </citation>
    <scope>NUCLEOTIDE SEQUENCE</scope>
    <source>
        <tissue evidence="2">Leaf</tissue>
    </source>
</reference>
<evidence type="ECO:0000256" key="1">
    <source>
        <dbReference type="SAM" id="MobiDB-lite"/>
    </source>
</evidence>
<gene>
    <name evidence="2" type="ORF">MUK42_14693</name>
</gene>
<dbReference type="PANTHER" id="PTHR33593">
    <property type="entry name" value="DUF1442 FAMILY PROTEIN"/>
    <property type="match status" value="1"/>
</dbReference>
<sequence length="278" mass="29849">MKDSHGIDLAVCTVLRLALGLRHVSANLYGTFSVCLWTEFSLLLSSLVVRNCPYLERFELAQDSGRRRRRNDGHPSAEPASDEFVSALAAGMGAKLTVEVSPEASQSTGALAAAARQTGGRLVCVIPEEVSLAPTKEPGVDDAVEFKVGDANQLLPEHEHIDFALVGCRSDPSAGLLELLHVNPRSSVAVANRLRGGKEGPTGEGMEVTMIGKVEEVGRTGTKAGGVERRKSAKGSGRRRPRSKSRWVRKIDERGEEHFFRLPMSLEPVRASGGGRSG</sequence>
<dbReference type="InterPro" id="IPR029063">
    <property type="entry name" value="SAM-dependent_MTases_sf"/>
</dbReference>
<accession>A0A9E7L9B6</accession>